<sequence length="197" mass="23616">MKVKGQRATISDLTKVALKWPAKIHPLLDEIRKEINEWLETIWKTKNELNVIIATNLGGFAAALKPEYEYPQLRWICYYSVWVFNWCKGTIWSYLRLIYTKLYLWDDKFEVRLPRTTIKNLRSVRSLRSRHLRTFWLLSVVRYIEEAIEKADPLLKVWDTQVAGRFREVYGYDRCVLLNEEMKNYFVDLENESISLS</sequence>
<dbReference type="Gene3D" id="1.10.600.10">
    <property type="entry name" value="Farnesyl Diphosphate Synthase"/>
    <property type="match status" value="1"/>
</dbReference>
<name>A0A6A6DBD6_9PEZI</name>
<evidence type="ECO:0000313" key="2">
    <source>
        <dbReference type="Proteomes" id="UP000800200"/>
    </source>
</evidence>
<accession>A0A6A6DBD6</accession>
<dbReference type="Proteomes" id="UP000800200">
    <property type="component" value="Unassembled WGS sequence"/>
</dbReference>
<gene>
    <name evidence="1" type="ORF">K469DRAFT_682514</name>
</gene>
<organism evidence="1 2">
    <name type="scientific">Zopfia rhizophila CBS 207.26</name>
    <dbReference type="NCBI Taxonomy" id="1314779"/>
    <lineage>
        <taxon>Eukaryota</taxon>
        <taxon>Fungi</taxon>
        <taxon>Dikarya</taxon>
        <taxon>Ascomycota</taxon>
        <taxon>Pezizomycotina</taxon>
        <taxon>Dothideomycetes</taxon>
        <taxon>Dothideomycetes incertae sedis</taxon>
        <taxon>Zopfiaceae</taxon>
        <taxon>Zopfia</taxon>
    </lineage>
</organism>
<dbReference type="InterPro" id="IPR008949">
    <property type="entry name" value="Isoprenoid_synthase_dom_sf"/>
</dbReference>
<dbReference type="OrthoDB" id="2861623at2759"/>
<dbReference type="AlphaFoldDB" id="A0A6A6DBD6"/>
<protein>
    <submittedName>
        <fullName evidence="1">Uncharacterized protein</fullName>
    </submittedName>
</protein>
<evidence type="ECO:0000313" key="1">
    <source>
        <dbReference type="EMBL" id="KAF2176343.1"/>
    </source>
</evidence>
<dbReference type="EMBL" id="ML994710">
    <property type="protein sequence ID" value="KAF2176343.1"/>
    <property type="molecule type" value="Genomic_DNA"/>
</dbReference>
<reference evidence="1" key="1">
    <citation type="journal article" date="2020" name="Stud. Mycol.">
        <title>101 Dothideomycetes genomes: a test case for predicting lifestyles and emergence of pathogens.</title>
        <authorList>
            <person name="Haridas S."/>
            <person name="Albert R."/>
            <person name="Binder M."/>
            <person name="Bloem J."/>
            <person name="Labutti K."/>
            <person name="Salamov A."/>
            <person name="Andreopoulos B."/>
            <person name="Baker S."/>
            <person name="Barry K."/>
            <person name="Bills G."/>
            <person name="Bluhm B."/>
            <person name="Cannon C."/>
            <person name="Castanera R."/>
            <person name="Culley D."/>
            <person name="Daum C."/>
            <person name="Ezra D."/>
            <person name="Gonzalez J."/>
            <person name="Henrissat B."/>
            <person name="Kuo A."/>
            <person name="Liang C."/>
            <person name="Lipzen A."/>
            <person name="Lutzoni F."/>
            <person name="Magnuson J."/>
            <person name="Mondo S."/>
            <person name="Nolan M."/>
            <person name="Ohm R."/>
            <person name="Pangilinan J."/>
            <person name="Park H.-J."/>
            <person name="Ramirez L."/>
            <person name="Alfaro M."/>
            <person name="Sun H."/>
            <person name="Tritt A."/>
            <person name="Yoshinaga Y."/>
            <person name="Zwiers L.-H."/>
            <person name="Turgeon B."/>
            <person name="Goodwin S."/>
            <person name="Spatafora J."/>
            <person name="Crous P."/>
            <person name="Grigoriev I."/>
        </authorList>
    </citation>
    <scope>NUCLEOTIDE SEQUENCE</scope>
    <source>
        <strain evidence="1">CBS 207.26</strain>
    </source>
</reference>
<keyword evidence="2" id="KW-1185">Reference proteome</keyword>
<proteinExistence type="predicted"/>
<dbReference type="SUPFAM" id="SSF48576">
    <property type="entry name" value="Terpenoid synthases"/>
    <property type="match status" value="1"/>
</dbReference>